<reference evidence="2" key="2">
    <citation type="journal article" date="2022" name="Microb. Genom.">
        <title>A chromosome-scale genome assembly of the tomato pathogen Cladosporium fulvum reveals a compartmentalized genome architecture and the presence of a dispensable chromosome.</title>
        <authorList>
            <person name="Zaccaron A.Z."/>
            <person name="Chen L.H."/>
            <person name="Samaras A."/>
            <person name="Stergiopoulos I."/>
        </authorList>
    </citation>
    <scope>NUCLEOTIDE SEQUENCE</scope>
    <source>
        <strain evidence="2">Race5_Kim</strain>
    </source>
</reference>
<proteinExistence type="predicted"/>
<sequence>MNIDAFIATVQSRLDHASDHLALMQVDPVYARRYIRLLFQGEAYKSVPRTTAWQIVDSTLTMELKSLYWWFCVREEAELVRDLQHRFKDQIDPGSPLPPKYDHALSALEVVLVNFMNIRCDMCRNQIEQRPGFSKYYRWEEIGPRKLEVTRVNPEPLPNRFFTDPLYWYLINLCAPPDGRGCIDHARLFAYLEHHLATASQEERTRVDQTVIDWFSEIAVNHQLLLTLRLSRPQNHIGFTDKLLKTEKGRVWRNKLLEAGNVHLTSARPLLLKRFYETAPPQGRRDTAWLKQYDEVSVNLATYWSAIRGPSKHFEEPDVAHFIRADLDPSHIAQVNAQRQTVLDEIESRLTIPKHVNTVQLPLATERAKLELVQTSVKTKTRPEKQTDASEIDPPTSELESMSLPDDRPTAVVRTSKRAVEVFNKMFATDVEDATQGCEWDAFVHAMRDRGFTARDSAGSAVVFELPESGRIVFHKPHPTPKIDPITLRAMRKRLHKWFGFGRESFVLGA</sequence>
<feature type="region of interest" description="Disordered" evidence="1">
    <location>
        <begin position="376"/>
        <end position="409"/>
    </location>
</feature>
<dbReference type="GO" id="GO:0003729">
    <property type="term" value="F:mRNA binding"/>
    <property type="evidence" value="ECO:0007669"/>
    <property type="project" value="InterPro"/>
</dbReference>
<evidence type="ECO:0000313" key="2">
    <source>
        <dbReference type="EMBL" id="UJO20040.1"/>
    </source>
</evidence>
<accession>A0A9Q8PCQ5</accession>
<reference evidence="2" key="1">
    <citation type="submission" date="2021-12" db="EMBL/GenBank/DDBJ databases">
        <authorList>
            <person name="Zaccaron A."/>
            <person name="Stergiopoulos I."/>
        </authorList>
    </citation>
    <scope>NUCLEOTIDE SEQUENCE</scope>
    <source>
        <strain evidence="2">Race5_Kim</strain>
    </source>
</reference>
<dbReference type="PANTHER" id="PTHR40788">
    <property type="entry name" value="CLR5 DOMAIN-CONTAINING PROTEIN-RELATED"/>
    <property type="match status" value="1"/>
</dbReference>
<dbReference type="AlphaFoldDB" id="A0A9Q8PCQ5"/>
<dbReference type="GeneID" id="71989986"/>
<dbReference type="PANTHER" id="PTHR40788:SF1">
    <property type="entry name" value="IPA PROTEIN"/>
    <property type="match status" value="1"/>
</dbReference>
<dbReference type="RefSeq" id="XP_047764406.1">
    <property type="nucleotide sequence ID" value="XM_047909256.1"/>
</dbReference>
<organism evidence="2 3">
    <name type="scientific">Passalora fulva</name>
    <name type="common">Tomato leaf mold</name>
    <name type="synonym">Cladosporium fulvum</name>
    <dbReference type="NCBI Taxonomy" id="5499"/>
    <lineage>
        <taxon>Eukaryota</taxon>
        <taxon>Fungi</taxon>
        <taxon>Dikarya</taxon>
        <taxon>Ascomycota</taxon>
        <taxon>Pezizomycotina</taxon>
        <taxon>Dothideomycetes</taxon>
        <taxon>Dothideomycetidae</taxon>
        <taxon>Mycosphaerellales</taxon>
        <taxon>Mycosphaerellaceae</taxon>
        <taxon>Fulvia</taxon>
    </lineage>
</organism>
<gene>
    <name evidence="2" type="ORF">CLAFUR5_10108</name>
</gene>
<name>A0A9Q8PCQ5_PASFU</name>
<dbReference type="EMBL" id="CP090169">
    <property type="protein sequence ID" value="UJO20040.1"/>
    <property type="molecule type" value="Genomic_DNA"/>
</dbReference>
<evidence type="ECO:0000256" key="1">
    <source>
        <dbReference type="SAM" id="MobiDB-lite"/>
    </source>
</evidence>
<dbReference type="OrthoDB" id="3650858at2759"/>
<evidence type="ECO:0000313" key="3">
    <source>
        <dbReference type="Proteomes" id="UP000756132"/>
    </source>
</evidence>
<protein>
    <submittedName>
        <fullName evidence="2">Uncharacterized protein</fullName>
    </submittedName>
</protein>
<dbReference type="InterPro" id="IPR012933">
    <property type="entry name" value="HicA_mRNA_interferase"/>
</dbReference>
<keyword evidence="3" id="KW-1185">Reference proteome</keyword>
<dbReference type="Pfam" id="PF07927">
    <property type="entry name" value="HicA_toxin"/>
    <property type="match status" value="1"/>
</dbReference>
<dbReference type="Proteomes" id="UP000756132">
    <property type="component" value="Chromosome 7"/>
</dbReference>
<dbReference type="KEGG" id="ffu:CLAFUR5_10108"/>